<proteinExistence type="predicted"/>
<dbReference type="InterPro" id="IPR015819">
    <property type="entry name" value="Lipid_transp_b-sht_shell"/>
</dbReference>
<protein>
    <submittedName>
        <fullName evidence="4">Uncharacterized protein LOC106173126</fullName>
    </submittedName>
</protein>
<evidence type="ECO:0000256" key="1">
    <source>
        <dbReference type="SAM" id="MobiDB-lite"/>
    </source>
</evidence>
<dbReference type="PANTHER" id="PTHR23345:SF15">
    <property type="entry name" value="VITELLOGENIN 1-RELATED"/>
    <property type="match status" value="1"/>
</dbReference>
<dbReference type="OrthoDB" id="160294at2759"/>
<evidence type="ECO:0000313" key="3">
    <source>
        <dbReference type="Proteomes" id="UP000085678"/>
    </source>
</evidence>
<dbReference type="SUPFAM" id="SSF56968">
    <property type="entry name" value="Lipovitellin-phosvitin complex, beta-sheet shell regions"/>
    <property type="match status" value="1"/>
</dbReference>
<dbReference type="Proteomes" id="UP000085678">
    <property type="component" value="Unplaced"/>
</dbReference>
<dbReference type="InParanoid" id="A0A1S3JGR0"/>
<dbReference type="InterPro" id="IPR001846">
    <property type="entry name" value="VWF_type-D"/>
</dbReference>
<dbReference type="InterPro" id="IPR050733">
    <property type="entry name" value="Vitellogenin/Apolipophorin"/>
</dbReference>
<feature type="compositionally biased region" description="Polar residues" evidence="1">
    <location>
        <begin position="487"/>
        <end position="507"/>
    </location>
</feature>
<dbReference type="GeneID" id="106173126"/>
<dbReference type="GO" id="GO:0005319">
    <property type="term" value="F:lipid transporter activity"/>
    <property type="evidence" value="ECO:0007669"/>
    <property type="project" value="InterPro"/>
</dbReference>
<organism evidence="3 4">
    <name type="scientific">Lingula anatina</name>
    <name type="common">Brachiopod</name>
    <name type="synonym">Lingula unguis</name>
    <dbReference type="NCBI Taxonomy" id="7574"/>
    <lineage>
        <taxon>Eukaryota</taxon>
        <taxon>Metazoa</taxon>
        <taxon>Spiralia</taxon>
        <taxon>Lophotrochozoa</taxon>
        <taxon>Brachiopoda</taxon>
        <taxon>Linguliformea</taxon>
        <taxon>Lingulata</taxon>
        <taxon>Lingulida</taxon>
        <taxon>Linguloidea</taxon>
        <taxon>Lingulidae</taxon>
        <taxon>Lingula</taxon>
    </lineage>
</organism>
<keyword evidence="3" id="KW-1185">Reference proteome</keyword>
<dbReference type="SMART" id="SM01169">
    <property type="entry name" value="DUF1943"/>
    <property type="match status" value="1"/>
</dbReference>
<dbReference type="InterPro" id="IPR015255">
    <property type="entry name" value="Vitellinogen_open_b-sht"/>
</dbReference>
<accession>A0A1S3JGR0</accession>
<dbReference type="Pfam" id="PF00094">
    <property type="entry name" value="VWD"/>
    <property type="match status" value="1"/>
</dbReference>
<dbReference type="STRING" id="7574.A0A1S3JGR0"/>
<dbReference type="PROSITE" id="PS51233">
    <property type="entry name" value="VWFD"/>
    <property type="match status" value="1"/>
</dbReference>
<feature type="domain" description="VWFD" evidence="2">
    <location>
        <begin position="659"/>
        <end position="843"/>
    </location>
</feature>
<dbReference type="AlphaFoldDB" id="A0A1S3JGR0"/>
<sequence length="952" mass="105000">MVDQLKLQGCQSERLNGQVYYRVNEREVAYYTLDPLSVRQLLTDYFDLQQIQSEQGMPVDYVRSFVNADATYQVPTCIGLPLTLNLTAITAVRIEGQIKAKTTPAGSLIPDVINIEASLTPRIAFEKTYRMGCDGVLFTASAAAKLRVSSGQAIRGNAQYYTKTSQLTAQIHAPQQEVTLVGATAVPMTCWRDVPGQPSQPAQEQCIEIAGQEVNVPQQRRYRYGGEGLGVEFEIFAQYVNRTGAPFAPFHPLVGKQNLQVKVRPAGNAAQAYQITFEYRRQQVSEINEPLSVKISPVPGRQQGGGSVAGGSPPYTEQQQDGASEGGFWSYFGFGGQEEEESSKIGYSSPVYGSQPAGPYERTQILFAVQSQGGSQPRQAKVSLAYTRDQESQRSKVSAHVIVPTPIPGVVEYPWRACVDGQVSYPRLPDNVAIAQVPQSQKVVDAGVTVAWGRQCSNPQIAIKALAGKGSGQIQQESEQIQQLREQCQGNPQGQPASAPQHQQTYRNKYARQSGGQAADWANPSSRAQNITYERAVACERLRQEAARLQQWDVLIQYQQLPYWFRAAISSAYRYAKYQQYSRLSVEDIDVNNQPNKIRIQATSIGSPNQPQIAVRCQTPTEISTFQSIPLPFALPTVSLTTPIIEATLQQASGGKLPAVCKVQGGTVKTYDGIASKLPKAPCDVLLSKDCSPRESFMVILESNKANDQIGIRIALKKKVNIQLTPQGKSAEIIVNGAKKAVPPSGELKIREAESPSSPIIATVRKTANLYVISCQELGLSVQTDLATVKVQNNPAVYRGKTCGLCGNMNGQTKDDLEGPRKERYDNPEHFAYSYLIPSSRCPAEMIESLKSNKQIKAKVPACKPIFRNKKETREYRGQQEICFSLRPVRQCPAACKKVGIQREQLPYHCLPANAVSTKQMDADINKRPLKELITKPEHMRKEVEYPEDCQI</sequence>
<dbReference type="Pfam" id="PF09172">
    <property type="entry name" value="Vit_open_b-sht"/>
    <property type="match status" value="1"/>
</dbReference>
<dbReference type="PANTHER" id="PTHR23345">
    <property type="entry name" value="VITELLOGENIN-RELATED"/>
    <property type="match status" value="1"/>
</dbReference>
<evidence type="ECO:0000313" key="4">
    <source>
        <dbReference type="RefSeq" id="XP_013409582.1"/>
    </source>
</evidence>
<dbReference type="RefSeq" id="XP_013409582.1">
    <property type="nucleotide sequence ID" value="XM_013554128.1"/>
</dbReference>
<dbReference type="Gene3D" id="2.20.80.10">
    <property type="entry name" value="Lipovitellin-phosvitin complex, chain A, domain 4"/>
    <property type="match status" value="1"/>
</dbReference>
<gene>
    <name evidence="4" type="primary">LOC106173126</name>
</gene>
<name>A0A1S3JGR0_LINAN</name>
<feature type="region of interest" description="Disordered" evidence="1">
    <location>
        <begin position="487"/>
        <end position="523"/>
    </location>
</feature>
<reference evidence="4" key="1">
    <citation type="submission" date="2025-08" db="UniProtKB">
        <authorList>
            <consortium name="RefSeq"/>
        </authorList>
    </citation>
    <scope>IDENTIFICATION</scope>
    <source>
        <tissue evidence="4">Gonads</tissue>
    </source>
</reference>
<dbReference type="KEGG" id="lak:106173126"/>
<dbReference type="SMART" id="SM00216">
    <property type="entry name" value="VWD"/>
    <property type="match status" value="1"/>
</dbReference>
<evidence type="ECO:0000259" key="2">
    <source>
        <dbReference type="PROSITE" id="PS51233"/>
    </source>
</evidence>
<feature type="region of interest" description="Disordered" evidence="1">
    <location>
        <begin position="294"/>
        <end position="323"/>
    </location>
</feature>